<reference evidence="4 5" key="1">
    <citation type="journal article" date="2010" name="Stand. Genomic Sci.">
        <title>Complete genome sequence of Arcobacter nitrofigilis type strain (CI).</title>
        <authorList>
            <person name="Pati A."/>
            <person name="Gronow S."/>
            <person name="Lapidus A."/>
            <person name="Copeland A."/>
            <person name="Glavina Del Rio T."/>
            <person name="Nolan M."/>
            <person name="Lucas S."/>
            <person name="Tice H."/>
            <person name="Cheng J.F."/>
            <person name="Han C."/>
            <person name="Chertkov O."/>
            <person name="Bruce D."/>
            <person name="Tapia R."/>
            <person name="Goodwin L."/>
            <person name="Pitluck S."/>
            <person name="Liolios K."/>
            <person name="Ivanova N."/>
            <person name="Mavromatis K."/>
            <person name="Chen A."/>
            <person name="Palaniappan K."/>
            <person name="Land M."/>
            <person name="Hauser L."/>
            <person name="Chang Y.J."/>
            <person name="Jeffries C.D."/>
            <person name="Detter J.C."/>
            <person name="Rohde M."/>
            <person name="Goker M."/>
            <person name="Bristow J."/>
            <person name="Eisen J.A."/>
            <person name="Markowitz V."/>
            <person name="Hugenholtz P."/>
            <person name="Klenk H.P."/>
            <person name="Kyrpides N.C."/>
        </authorList>
    </citation>
    <scope>NUCLEOTIDE SEQUENCE [LARGE SCALE GENOMIC DNA]</scope>
    <source>
        <strain evidence="5">ATCC 33309 / DSM 7299 / CCUG 15893 / LMG 7604 / NCTC 12251 / CI</strain>
    </source>
</reference>
<sequence length="280" mass="32680">MTITISIGKEIFEDILNMKLRVLSKDINKYWRSELLDIKIVDDKIRYDIKKVDSLILTNGLGEEKPSIKIECKEVDYNSKLNKFEFKLGKILEQKNINTSENFKDNLIEELLREKEFLKDMMNKDALTSLYNRRKMEADLEIFTKQKHSSLLCAVFIDADRFKGINDNFGHDTGDRVLKYLANKIQSHAYSLNGEAYRYGGEEFIILCFEKKDELIKKLNILREDIKSQMIFHPLKEISITVSMGVSFYSKANSIDEFIKMADEKVYQAKANGRDRLEVV</sequence>
<evidence type="ECO:0000256" key="2">
    <source>
        <dbReference type="ARBA" id="ARBA00034247"/>
    </source>
</evidence>
<feature type="domain" description="GGDEF" evidence="3">
    <location>
        <begin position="150"/>
        <end position="280"/>
    </location>
</feature>
<dbReference type="InterPro" id="IPR043128">
    <property type="entry name" value="Rev_trsase/Diguanyl_cyclase"/>
</dbReference>
<dbReference type="InterPro" id="IPR050469">
    <property type="entry name" value="Diguanylate_Cyclase"/>
</dbReference>
<dbReference type="CDD" id="cd01949">
    <property type="entry name" value="GGDEF"/>
    <property type="match status" value="1"/>
</dbReference>
<dbReference type="Proteomes" id="UP000000939">
    <property type="component" value="Chromosome"/>
</dbReference>
<dbReference type="SUPFAM" id="SSF55073">
    <property type="entry name" value="Nucleotide cyclase"/>
    <property type="match status" value="1"/>
</dbReference>
<dbReference type="KEGG" id="ant:Arnit_1901"/>
<dbReference type="RefSeq" id="WP_013135700.1">
    <property type="nucleotide sequence ID" value="NC_014166.1"/>
</dbReference>
<dbReference type="NCBIfam" id="TIGR00254">
    <property type="entry name" value="GGDEF"/>
    <property type="match status" value="1"/>
</dbReference>
<dbReference type="PROSITE" id="PS50887">
    <property type="entry name" value="GGDEF"/>
    <property type="match status" value="1"/>
</dbReference>
<gene>
    <name evidence="4" type="ordered locus">Arnit_1901</name>
</gene>
<dbReference type="PANTHER" id="PTHR45138:SF9">
    <property type="entry name" value="DIGUANYLATE CYCLASE DGCM-RELATED"/>
    <property type="match status" value="1"/>
</dbReference>
<dbReference type="Gene3D" id="3.30.70.270">
    <property type="match status" value="1"/>
</dbReference>
<dbReference type="AlphaFoldDB" id="D5V1X1"/>
<evidence type="ECO:0000313" key="5">
    <source>
        <dbReference type="Proteomes" id="UP000000939"/>
    </source>
</evidence>
<dbReference type="PANTHER" id="PTHR45138">
    <property type="entry name" value="REGULATORY COMPONENTS OF SENSORY TRANSDUCTION SYSTEM"/>
    <property type="match status" value="1"/>
</dbReference>
<evidence type="ECO:0000259" key="3">
    <source>
        <dbReference type="PROSITE" id="PS50887"/>
    </source>
</evidence>
<dbReference type="STRING" id="572480.Arnit_1901"/>
<dbReference type="OrthoDB" id="9772835at2"/>
<dbReference type="Pfam" id="PF00990">
    <property type="entry name" value="GGDEF"/>
    <property type="match status" value="1"/>
</dbReference>
<dbReference type="EMBL" id="CP001999">
    <property type="protein sequence ID" value="ADG93555.1"/>
    <property type="molecule type" value="Genomic_DNA"/>
</dbReference>
<dbReference type="GO" id="GO:0052621">
    <property type="term" value="F:diguanylate cyclase activity"/>
    <property type="evidence" value="ECO:0007669"/>
    <property type="project" value="UniProtKB-EC"/>
</dbReference>
<keyword evidence="5" id="KW-1185">Reference proteome</keyword>
<evidence type="ECO:0000313" key="4">
    <source>
        <dbReference type="EMBL" id="ADG93555.1"/>
    </source>
</evidence>
<dbReference type="InterPro" id="IPR000160">
    <property type="entry name" value="GGDEF_dom"/>
</dbReference>
<comment type="catalytic activity">
    <reaction evidence="2">
        <text>2 GTP = 3',3'-c-di-GMP + 2 diphosphate</text>
        <dbReference type="Rhea" id="RHEA:24898"/>
        <dbReference type="ChEBI" id="CHEBI:33019"/>
        <dbReference type="ChEBI" id="CHEBI:37565"/>
        <dbReference type="ChEBI" id="CHEBI:58805"/>
        <dbReference type="EC" id="2.7.7.65"/>
    </reaction>
</comment>
<accession>D5V1X1</accession>
<dbReference type="InterPro" id="IPR029787">
    <property type="entry name" value="Nucleotide_cyclase"/>
</dbReference>
<dbReference type="eggNOG" id="COG3706">
    <property type="taxonomic scope" value="Bacteria"/>
</dbReference>
<dbReference type="HOGENOM" id="CLU_992651_0_0_7"/>
<name>D5V1X1_ARCNC</name>
<dbReference type="EC" id="2.7.7.65" evidence="1"/>
<proteinExistence type="predicted"/>
<dbReference type="SMART" id="SM00267">
    <property type="entry name" value="GGDEF"/>
    <property type="match status" value="1"/>
</dbReference>
<evidence type="ECO:0000256" key="1">
    <source>
        <dbReference type="ARBA" id="ARBA00012528"/>
    </source>
</evidence>
<organism evidence="4 5">
    <name type="scientific">Arcobacter nitrofigilis (strain ATCC 33309 / DSM 7299 / CCUG 15893 / LMG 7604 / NCTC 12251 / CI)</name>
    <name type="common">Campylobacter nitrofigilis</name>
    <dbReference type="NCBI Taxonomy" id="572480"/>
    <lineage>
        <taxon>Bacteria</taxon>
        <taxon>Pseudomonadati</taxon>
        <taxon>Campylobacterota</taxon>
        <taxon>Epsilonproteobacteria</taxon>
        <taxon>Campylobacterales</taxon>
        <taxon>Arcobacteraceae</taxon>
        <taxon>Arcobacter</taxon>
    </lineage>
</organism>
<protein>
    <recommendedName>
        <fullName evidence="1">diguanylate cyclase</fullName>
        <ecNumber evidence="1">2.7.7.65</ecNumber>
    </recommendedName>
</protein>